<evidence type="ECO:0000259" key="1">
    <source>
        <dbReference type="SMART" id="SM00487"/>
    </source>
</evidence>
<dbReference type="SMART" id="SM00487">
    <property type="entry name" value="DEXDc"/>
    <property type="match status" value="1"/>
</dbReference>
<dbReference type="GO" id="GO:0005524">
    <property type="term" value="F:ATP binding"/>
    <property type="evidence" value="ECO:0007669"/>
    <property type="project" value="InterPro"/>
</dbReference>
<dbReference type="PANTHER" id="PTHR47396:SF1">
    <property type="entry name" value="ATP-DEPENDENT HELICASE IRC3-RELATED"/>
    <property type="match status" value="1"/>
</dbReference>
<dbReference type="RefSeq" id="WP_252472362.1">
    <property type="nucleotide sequence ID" value="NZ_JALBWM010000158.1"/>
</dbReference>
<organism evidence="2 3">
    <name type="scientific">Microbulbifer okhotskensis</name>
    <dbReference type="NCBI Taxonomy" id="2926617"/>
    <lineage>
        <taxon>Bacteria</taxon>
        <taxon>Pseudomonadati</taxon>
        <taxon>Pseudomonadota</taxon>
        <taxon>Gammaproteobacteria</taxon>
        <taxon>Cellvibrionales</taxon>
        <taxon>Microbulbiferaceae</taxon>
        <taxon>Microbulbifer</taxon>
    </lineage>
</organism>
<keyword evidence="2" id="KW-0378">Hydrolase</keyword>
<dbReference type="PANTHER" id="PTHR47396">
    <property type="entry name" value="TYPE I RESTRICTION ENZYME ECOKI R PROTEIN"/>
    <property type="match status" value="1"/>
</dbReference>
<evidence type="ECO:0000313" key="2">
    <source>
        <dbReference type="EMBL" id="MCO1336594.1"/>
    </source>
</evidence>
<dbReference type="InterPro" id="IPR050742">
    <property type="entry name" value="Helicase_Restrict-Modif_Enz"/>
</dbReference>
<reference evidence="2" key="1">
    <citation type="journal article" date="2022" name="Arch. Microbiol.">
        <title>Microbulbifer okhotskensis sp. nov., isolated from a deep bottom sediment of the Okhotsk Sea.</title>
        <authorList>
            <person name="Romanenko L."/>
            <person name="Kurilenko V."/>
            <person name="Otstavnykh N."/>
            <person name="Velansky P."/>
            <person name="Isaeva M."/>
            <person name="Mikhailov V."/>
        </authorList>
    </citation>
    <scope>NUCLEOTIDE SEQUENCE</scope>
    <source>
        <strain evidence="2">OS29</strain>
    </source>
</reference>
<dbReference type="InterPro" id="IPR006935">
    <property type="entry name" value="Helicase/UvrB_N"/>
</dbReference>
<keyword evidence="2" id="KW-0347">Helicase</keyword>
<dbReference type="GO" id="GO:0005829">
    <property type="term" value="C:cytosol"/>
    <property type="evidence" value="ECO:0007669"/>
    <property type="project" value="TreeGrafter"/>
</dbReference>
<dbReference type="Pfam" id="PF04851">
    <property type="entry name" value="ResIII"/>
    <property type="match status" value="1"/>
</dbReference>
<keyword evidence="2" id="KW-0547">Nucleotide-binding</keyword>
<dbReference type="GO" id="GO:0016787">
    <property type="term" value="F:hydrolase activity"/>
    <property type="evidence" value="ECO:0007669"/>
    <property type="project" value="InterPro"/>
</dbReference>
<dbReference type="GO" id="GO:0004386">
    <property type="term" value="F:helicase activity"/>
    <property type="evidence" value="ECO:0007669"/>
    <property type="project" value="UniProtKB-KW"/>
</dbReference>
<keyword evidence="3" id="KW-1185">Reference proteome</keyword>
<keyword evidence="2" id="KW-0067">ATP-binding</keyword>
<dbReference type="Proteomes" id="UP001139028">
    <property type="component" value="Unassembled WGS sequence"/>
</dbReference>
<gene>
    <name evidence="2" type="ORF">MO867_19885</name>
</gene>
<protein>
    <submittedName>
        <fullName evidence="2">DEAD/DEAH box helicase family protein</fullName>
    </submittedName>
</protein>
<dbReference type="InterPro" id="IPR014001">
    <property type="entry name" value="Helicase_ATP-bd"/>
</dbReference>
<dbReference type="SUPFAM" id="SSF52540">
    <property type="entry name" value="P-loop containing nucleoside triphosphate hydrolases"/>
    <property type="match status" value="2"/>
</dbReference>
<feature type="domain" description="Helicase ATP-binding" evidence="1">
    <location>
        <begin position="2"/>
        <end position="190"/>
    </location>
</feature>
<comment type="caution">
    <text evidence="2">The sequence shown here is derived from an EMBL/GenBank/DDBJ whole genome shotgun (WGS) entry which is preliminary data.</text>
</comment>
<proteinExistence type="predicted"/>
<accession>A0A9X2ERQ5</accession>
<sequence>MKLRRWQSEAISQAYSQYSSGIRHFLCLATPGAGKTIMAAILAKRLFEAGMIDLVMCFSPAIVVAKDFQKELEAQTGKRLGGQLGDHGCSLTYQAMISMATSFWETLKNHRVFVIFDEIHHCAATEEGNSNSWGEAIYRHINEKSAYSLALTGTPWRSDNIPIVLADYCKESNRVHCDYRYGLAQAITDNVCREPSIIAIDNSSTQITDDSKTHCYPSFKDLLSQSDCSYQDLLDNEVLITEVLRRAAHQLDNLRKSAPNAGGLIVTTSVSHARRIAFLLQAEFNETAVIATYIDDNPLATIRQFRDSSSKWIISVGMISEGTNLPRLQVCCYLTRVKTELYFRQVLGRILRTTGESGEKGYLFMPAAPTLIKWALRVSEDIPEANILSYGTIKSTTNVSVDSISSINELELKASEVRSEIDINTGATGERLPIELVDSQSTLAQSYEACINISELLSILVFNRPDQAALWS</sequence>
<evidence type="ECO:0000313" key="3">
    <source>
        <dbReference type="Proteomes" id="UP001139028"/>
    </source>
</evidence>
<dbReference type="InterPro" id="IPR027417">
    <property type="entry name" value="P-loop_NTPase"/>
</dbReference>
<dbReference type="Gene3D" id="3.40.50.300">
    <property type="entry name" value="P-loop containing nucleotide triphosphate hydrolases"/>
    <property type="match status" value="2"/>
</dbReference>
<name>A0A9X2ERQ5_9GAMM</name>
<dbReference type="AlphaFoldDB" id="A0A9X2ERQ5"/>
<dbReference type="EMBL" id="JALBWM010000158">
    <property type="protein sequence ID" value="MCO1336594.1"/>
    <property type="molecule type" value="Genomic_DNA"/>
</dbReference>
<feature type="non-terminal residue" evidence="2">
    <location>
        <position position="472"/>
    </location>
</feature>
<dbReference type="GO" id="GO:0003677">
    <property type="term" value="F:DNA binding"/>
    <property type="evidence" value="ECO:0007669"/>
    <property type="project" value="InterPro"/>
</dbReference>